<dbReference type="InterPro" id="IPR041581">
    <property type="entry name" value="Glyoxalase_6"/>
</dbReference>
<dbReference type="OrthoDB" id="5524593at2"/>
<dbReference type="CDD" id="cd06587">
    <property type="entry name" value="VOC"/>
    <property type="match status" value="1"/>
</dbReference>
<comment type="caution">
    <text evidence="2">The sequence shown here is derived from an EMBL/GenBank/DDBJ whole genome shotgun (WGS) entry which is preliminary data.</text>
</comment>
<protein>
    <submittedName>
        <fullName evidence="2">Glyoxalase</fullName>
    </submittedName>
</protein>
<dbReference type="AlphaFoldDB" id="A0A2S3ZSE1"/>
<accession>A0A2S3ZSE1</accession>
<dbReference type="SUPFAM" id="SSF54593">
    <property type="entry name" value="Glyoxalase/Bleomycin resistance protein/Dihydroxybiphenyl dioxygenase"/>
    <property type="match status" value="1"/>
</dbReference>
<dbReference type="PANTHER" id="PTHR35908">
    <property type="entry name" value="HYPOTHETICAL FUSION PROTEIN"/>
    <property type="match status" value="1"/>
</dbReference>
<evidence type="ECO:0000313" key="2">
    <source>
        <dbReference type="EMBL" id="POH72014.1"/>
    </source>
</evidence>
<organism evidence="2 3">
    <name type="scientific">Arthrobacter glacialis</name>
    <dbReference type="NCBI Taxonomy" id="1664"/>
    <lineage>
        <taxon>Bacteria</taxon>
        <taxon>Bacillati</taxon>
        <taxon>Actinomycetota</taxon>
        <taxon>Actinomycetes</taxon>
        <taxon>Micrococcales</taxon>
        <taxon>Micrococcaceae</taxon>
        <taxon>Arthrobacter</taxon>
    </lineage>
</organism>
<evidence type="ECO:0000259" key="1">
    <source>
        <dbReference type="PROSITE" id="PS51819"/>
    </source>
</evidence>
<dbReference type="PROSITE" id="PS51819">
    <property type="entry name" value="VOC"/>
    <property type="match status" value="1"/>
</dbReference>
<name>A0A2S3ZSE1_ARTGL</name>
<gene>
    <name evidence="2" type="ORF">CVS27_17670</name>
</gene>
<dbReference type="InterPro" id="IPR029068">
    <property type="entry name" value="Glyas_Bleomycin-R_OHBP_Dase"/>
</dbReference>
<dbReference type="Pfam" id="PF18029">
    <property type="entry name" value="Glyoxalase_6"/>
    <property type="match status" value="1"/>
</dbReference>
<dbReference type="RefSeq" id="WP_103467174.1">
    <property type="nucleotide sequence ID" value="NZ_PPXB01000019.1"/>
</dbReference>
<dbReference type="InterPro" id="IPR037523">
    <property type="entry name" value="VOC_core"/>
</dbReference>
<sequence>MGSRIENFSIDSTTPRETAQFWAEALGWRIVVEDSDDDEVALQPHAGSPEAGALPDILFLRVPETKAVKNRLHLDLRPDDQAAEVARLEALGARRVDIGQGTDVTWVVMADPEGNEFCVLRTLTEAERAAQ</sequence>
<keyword evidence="3" id="KW-1185">Reference proteome</keyword>
<dbReference type="EMBL" id="PPXC01000018">
    <property type="protein sequence ID" value="POH72014.1"/>
    <property type="molecule type" value="Genomic_DNA"/>
</dbReference>
<reference evidence="2 3" key="1">
    <citation type="submission" date="2018-01" db="EMBL/GenBank/DDBJ databases">
        <title>Arthrobacter sp. nov., from glaciers in China.</title>
        <authorList>
            <person name="Liu Q."/>
            <person name="Xin Y.-H."/>
        </authorList>
    </citation>
    <scope>NUCLEOTIDE SEQUENCE [LARGE SCALE GENOMIC DNA]</scope>
    <source>
        <strain evidence="2 3">HLT2-12-2</strain>
    </source>
</reference>
<proteinExistence type="predicted"/>
<dbReference type="PANTHER" id="PTHR35908:SF1">
    <property type="entry name" value="CONSERVED PROTEIN"/>
    <property type="match status" value="1"/>
</dbReference>
<dbReference type="Proteomes" id="UP000237061">
    <property type="component" value="Unassembled WGS sequence"/>
</dbReference>
<feature type="domain" description="VOC" evidence="1">
    <location>
        <begin position="4"/>
        <end position="122"/>
    </location>
</feature>
<evidence type="ECO:0000313" key="3">
    <source>
        <dbReference type="Proteomes" id="UP000237061"/>
    </source>
</evidence>
<dbReference type="Gene3D" id="3.10.180.10">
    <property type="entry name" value="2,3-Dihydroxybiphenyl 1,2-Dioxygenase, domain 1"/>
    <property type="match status" value="1"/>
</dbReference>